<evidence type="ECO:0000256" key="6">
    <source>
        <dbReference type="PROSITE-ProRule" id="PRU00339"/>
    </source>
</evidence>
<dbReference type="GO" id="GO:0004674">
    <property type="term" value="F:protein serine/threonine kinase activity"/>
    <property type="evidence" value="ECO:0007669"/>
    <property type="project" value="UniProtKB-EC"/>
</dbReference>
<dbReference type="InterPro" id="IPR019734">
    <property type="entry name" value="TPR_rpt"/>
</dbReference>
<proteinExistence type="predicted"/>
<dbReference type="Gene3D" id="1.25.40.10">
    <property type="entry name" value="Tetratricopeptide repeat domain"/>
    <property type="match status" value="3"/>
</dbReference>
<organism evidence="8 9">
    <name type="scientific">Enhygromyxa salina</name>
    <dbReference type="NCBI Taxonomy" id="215803"/>
    <lineage>
        <taxon>Bacteria</taxon>
        <taxon>Pseudomonadati</taxon>
        <taxon>Myxococcota</taxon>
        <taxon>Polyangia</taxon>
        <taxon>Nannocystales</taxon>
        <taxon>Nannocystaceae</taxon>
        <taxon>Enhygromyxa</taxon>
    </lineage>
</organism>
<dbReference type="Pfam" id="PF00069">
    <property type="entry name" value="Pkinase"/>
    <property type="match status" value="1"/>
</dbReference>
<feature type="domain" description="Protein kinase" evidence="7">
    <location>
        <begin position="11"/>
        <end position="275"/>
    </location>
</feature>
<reference evidence="8 9" key="1">
    <citation type="submission" date="2018-03" db="EMBL/GenBank/DDBJ databases">
        <title>Draft Genome Sequences of the Obligatory Marine Myxobacteria Enhygromyxa salina SWB007.</title>
        <authorList>
            <person name="Poehlein A."/>
            <person name="Moghaddam J.A."/>
            <person name="Harms H."/>
            <person name="Alanjari M."/>
            <person name="Koenig G.M."/>
            <person name="Daniel R."/>
            <person name="Schaeberle T.F."/>
        </authorList>
    </citation>
    <scope>NUCLEOTIDE SEQUENCE [LARGE SCALE GENOMIC DNA]</scope>
    <source>
        <strain evidence="8 9">SWB007</strain>
    </source>
</reference>
<keyword evidence="3" id="KW-0547">Nucleotide-binding</keyword>
<dbReference type="PROSITE" id="PS50005">
    <property type="entry name" value="TPR"/>
    <property type="match status" value="1"/>
</dbReference>
<dbReference type="InterPro" id="IPR011990">
    <property type="entry name" value="TPR-like_helical_dom_sf"/>
</dbReference>
<dbReference type="InterPro" id="IPR008271">
    <property type="entry name" value="Ser/Thr_kinase_AS"/>
</dbReference>
<dbReference type="InterPro" id="IPR011009">
    <property type="entry name" value="Kinase-like_dom_sf"/>
</dbReference>
<dbReference type="GO" id="GO:0005524">
    <property type="term" value="F:ATP binding"/>
    <property type="evidence" value="ECO:0007669"/>
    <property type="project" value="UniProtKB-KW"/>
</dbReference>
<dbReference type="SUPFAM" id="SSF52540">
    <property type="entry name" value="P-loop containing nucleoside triphosphate hydrolases"/>
    <property type="match status" value="1"/>
</dbReference>
<gene>
    <name evidence="8" type="primary">pknB_1</name>
    <name evidence="8" type="ORF">ENSA7_07730</name>
</gene>
<dbReference type="RefSeq" id="WP_181233094.1">
    <property type="nucleotide sequence ID" value="NZ_PVNL01000019.1"/>
</dbReference>
<dbReference type="CDD" id="cd14014">
    <property type="entry name" value="STKc_PknB_like"/>
    <property type="match status" value="1"/>
</dbReference>
<dbReference type="Gene3D" id="3.30.200.20">
    <property type="entry name" value="Phosphorylase Kinase, domain 1"/>
    <property type="match status" value="1"/>
</dbReference>
<evidence type="ECO:0000313" key="8">
    <source>
        <dbReference type="EMBL" id="PRQ09531.1"/>
    </source>
</evidence>
<dbReference type="Pfam" id="PF13191">
    <property type="entry name" value="AAA_16"/>
    <property type="match status" value="1"/>
</dbReference>
<dbReference type="Gene3D" id="1.10.510.10">
    <property type="entry name" value="Transferase(Phosphotransferase) domain 1"/>
    <property type="match status" value="1"/>
</dbReference>
<dbReference type="EMBL" id="PVNL01000019">
    <property type="protein sequence ID" value="PRQ09531.1"/>
    <property type="molecule type" value="Genomic_DNA"/>
</dbReference>
<dbReference type="PANTHER" id="PTHR43671:SF13">
    <property type="entry name" value="SERINE_THREONINE-PROTEIN KINASE NEK2"/>
    <property type="match status" value="1"/>
</dbReference>
<dbReference type="InterPro" id="IPR027417">
    <property type="entry name" value="P-loop_NTPase"/>
</dbReference>
<evidence type="ECO:0000259" key="7">
    <source>
        <dbReference type="PROSITE" id="PS50011"/>
    </source>
</evidence>
<accession>A0A2S9YWP9</accession>
<dbReference type="InterPro" id="IPR050660">
    <property type="entry name" value="NEK_Ser/Thr_kinase"/>
</dbReference>
<keyword evidence="4 8" id="KW-0418">Kinase</keyword>
<evidence type="ECO:0000256" key="4">
    <source>
        <dbReference type="ARBA" id="ARBA00022777"/>
    </source>
</evidence>
<keyword evidence="5" id="KW-0067">ATP-binding</keyword>
<comment type="caution">
    <text evidence="8">The sequence shown here is derived from an EMBL/GenBank/DDBJ whole genome shotgun (WGS) entry which is preliminary data.</text>
</comment>
<dbReference type="SMART" id="SM00028">
    <property type="entry name" value="TPR"/>
    <property type="match status" value="5"/>
</dbReference>
<evidence type="ECO:0000313" key="9">
    <source>
        <dbReference type="Proteomes" id="UP000238823"/>
    </source>
</evidence>
<evidence type="ECO:0000256" key="3">
    <source>
        <dbReference type="ARBA" id="ARBA00022741"/>
    </source>
</evidence>
<keyword evidence="6" id="KW-0802">TPR repeat</keyword>
<dbReference type="PROSITE" id="PS50011">
    <property type="entry name" value="PROTEIN_KINASE_DOM"/>
    <property type="match status" value="1"/>
</dbReference>
<feature type="repeat" description="TPR" evidence="6">
    <location>
        <begin position="1013"/>
        <end position="1046"/>
    </location>
</feature>
<evidence type="ECO:0000256" key="1">
    <source>
        <dbReference type="ARBA" id="ARBA00012513"/>
    </source>
</evidence>
<dbReference type="InterPro" id="IPR000719">
    <property type="entry name" value="Prot_kinase_dom"/>
</dbReference>
<evidence type="ECO:0000256" key="2">
    <source>
        <dbReference type="ARBA" id="ARBA00022679"/>
    </source>
</evidence>
<protein>
    <recommendedName>
        <fullName evidence="1">non-specific serine/threonine protein kinase</fullName>
        <ecNumber evidence="1">2.7.11.1</ecNumber>
    </recommendedName>
</protein>
<evidence type="ECO:0000256" key="5">
    <source>
        <dbReference type="ARBA" id="ARBA00022840"/>
    </source>
</evidence>
<name>A0A2S9YWP9_9BACT</name>
<dbReference type="SUPFAM" id="SSF48452">
    <property type="entry name" value="TPR-like"/>
    <property type="match status" value="2"/>
</dbReference>
<dbReference type="InterPro" id="IPR041664">
    <property type="entry name" value="AAA_16"/>
</dbReference>
<dbReference type="PANTHER" id="PTHR43671">
    <property type="entry name" value="SERINE/THREONINE-PROTEIN KINASE NEK"/>
    <property type="match status" value="1"/>
</dbReference>
<sequence length="1340" mass="146195">MEPGRTLCHRYVLERELGRGDLGVVFAGRDQLLEREVAIKLISNPHRNEALELGVRREAKLAASLNHPGLVPVFDFGRDAELLFIIMPMLHGRTLAELLINGPLPIPLAAEIARQIALALSHCHARELFHRDIKPANMMLTSGGPHIQVSLMDFGLVGLADRRSRRLREPSPLTVLGTLRYLAPEQVRGEPPSVRSELYALGAVLYECVVGRPPFTGEHDAMLEAIVSTTPVRPGLLRAGTPSELDTLIMSMLAKQPARRPSNAREVAELLEPYADDTAAGALLGAPTLISTVMSTGLGSGPLTLETDDTRATLLHDAVGRDGILRAIDSRLIAARVGALQLVLLAGEAGIGKTIVLDELADACQQREIELLRTSATANETGGWLGPFGELLTAGLAQRPEAVELLTEDATKLVALFPSLAGTRLGRLANKPKRESSWAGLEPIAVSPRVARQAAAREVGERPMSPSKSQRERTESLVIRAFEALVNDGRVLTLAIDDAHMIGQTVELVDLLFRRLPRAPLVIVIAYEHGEMPVQHPLARLAVRVAQHPRALSLVLQPLDQEVYESLMVQLLGGGQPEPGLAVWLFRESGGRPLFARELVRAAVDAGVLVQRDKIWRLETGRWPIPRNLRTVITNRLLRLPSTLLAALRTGSVLAVHGGNFDFDEVVELVGSGVDELDHLLSRAIQRDLINERRGGDHVTLTFTSELLRRIIHAELTPIARRKLHLHCAARLRMSAPHTPGHVARMTHLIEADAIVEARPLVLERVQRALDDGRPNQALPQLLSLLERADSLPTFERAELSLLLAELELARDETHRALAALQRLAATLDQADEPRLARLGERGAELAKQLDHRTLADRLLGLRPRDRRASERQRRARAELAALRPASSSRSMHIGDLLLMHGEYTAAREAYDSARRRAASDSDPNEQARQLQKLARVASKLGHYESAIGYCREGLELLAGKRSLERVGLWALAAYSHGAAGHYDRVEAELAAGGAELATFPPQRSPDRDRVMAELERSRGNWLLAEGQAELAIEAYERCLAMNPANDRWSISIARFNLGRACALAGHASRALRELERAAADKRAIGDRRGLAYAQAARVGVLCDLGQIEDAGETLIEARELADEIEEPRLFALVHTELGRHALLSGDLDLAAQEGRRAKDMARNSNAAAELSAAYELLASVEFARNQLEDALRYAGKAVEVAERHGLDGALIAGLLVCAQVSPAEQQRALLDRARSVSEGLANPYRELDVSLTSLRLGLGDPNHASDDYVALEQLSEVAERLGARRHVGLCLLAQAKVLAPHDLRGALDHARLGEAQLRVLGAGLEADRAGELIASLTLR</sequence>
<dbReference type="SUPFAM" id="SSF56112">
    <property type="entry name" value="Protein kinase-like (PK-like)"/>
    <property type="match status" value="1"/>
</dbReference>
<keyword evidence="2 8" id="KW-0808">Transferase</keyword>
<dbReference type="SMART" id="SM00220">
    <property type="entry name" value="S_TKc"/>
    <property type="match status" value="1"/>
</dbReference>
<dbReference type="EC" id="2.7.11.1" evidence="1"/>
<dbReference type="PROSITE" id="PS00108">
    <property type="entry name" value="PROTEIN_KINASE_ST"/>
    <property type="match status" value="1"/>
</dbReference>
<dbReference type="Proteomes" id="UP000238823">
    <property type="component" value="Unassembled WGS sequence"/>
</dbReference>